<dbReference type="GO" id="GO:0000271">
    <property type="term" value="P:polysaccharide biosynthetic process"/>
    <property type="evidence" value="ECO:0007669"/>
    <property type="project" value="TreeGrafter"/>
</dbReference>
<organism evidence="6 7">
    <name type="scientific">Candidatus Daviesbacteria bacterium GW2011_GWC2_40_12</name>
    <dbReference type="NCBI Taxonomy" id="1618431"/>
    <lineage>
        <taxon>Bacteria</taxon>
        <taxon>Candidatus Daviesiibacteriota</taxon>
    </lineage>
</organism>
<dbReference type="EMBL" id="LBYB01000001">
    <property type="protein sequence ID" value="KKR42694.1"/>
    <property type="molecule type" value="Genomic_DNA"/>
</dbReference>
<dbReference type="PANTHER" id="PTHR30244">
    <property type="entry name" value="TRANSAMINASE"/>
    <property type="match status" value="1"/>
</dbReference>
<evidence type="ECO:0000313" key="7">
    <source>
        <dbReference type="Proteomes" id="UP000034881"/>
    </source>
</evidence>
<dbReference type="PIRSF" id="PIRSF000390">
    <property type="entry name" value="PLP_StrS"/>
    <property type="match status" value="1"/>
</dbReference>
<dbReference type="Gene3D" id="3.40.640.10">
    <property type="entry name" value="Type I PLP-dependent aspartate aminotransferase-like (Major domain)"/>
    <property type="match status" value="1"/>
</dbReference>
<comment type="caution">
    <text evidence="6">The sequence shown here is derived from an EMBL/GenBank/DDBJ whole genome shotgun (WGS) entry which is preliminary data.</text>
</comment>
<dbReference type="SUPFAM" id="SSF53383">
    <property type="entry name" value="PLP-dependent transferases"/>
    <property type="match status" value="1"/>
</dbReference>
<evidence type="ECO:0000256" key="4">
    <source>
        <dbReference type="PIRSR" id="PIRSR000390-2"/>
    </source>
</evidence>
<feature type="modified residue" description="N6-(pyridoxal phosphate)lysine" evidence="4">
    <location>
        <position position="191"/>
    </location>
</feature>
<sequence>MYSHMNKIPLIDLPLQYQRLKKEIDPVIKRIIKNGDFILGEDLRMFEREFARYCGAKYCCGLSSGSTALDLALKAIGIKTGDQVICPTLTFTASAAAIANLGAIPVFIDTNPITYNLDKNQIAKKITKKTKAIIVVHLYGQITDMDEIGEIAKKYKLKIIEDAAQAHGATYKNKKTGFWGDIACFSFYPSKNLGCFGDGGAIVTNSSKIAKTIFLLRDHGRTSKYSHKLVGYNGRLDNLQAAILRIKLKYLDIWNENRRQIARYYNSNLSSIYTIPQTFPKSKHVYYTYTLAHKKRNLIISMLASNGISSAIYYPIPLHLQEAYSNLEYRKKDLPVAENICKNIFSIPIYPEMTEKQIHHVVTVLNKIANNIKNA</sequence>
<name>A0A0G0QQI7_9BACT</name>
<feature type="active site" description="Proton acceptor" evidence="3">
    <location>
        <position position="191"/>
    </location>
</feature>
<dbReference type="InterPro" id="IPR000653">
    <property type="entry name" value="DegT/StrS_aminotransferase"/>
</dbReference>
<evidence type="ECO:0000256" key="2">
    <source>
        <dbReference type="ARBA" id="ARBA00037999"/>
    </source>
</evidence>
<keyword evidence="1 4" id="KW-0663">Pyridoxal phosphate</keyword>
<dbReference type="Pfam" id="PF01041">
    <property type="entry name" value="DegT_DnrJ_EryC1"/>
    <property type="match status" value="1"/>
</dbReference>
<dbReference type="Proteomes" id="UP000034881">
    <property type="component" value="Unassembled WGS sequence"/>
</dbReference>
<evidence type="ECO:0000256" key="5">
    <source>
        <dbReference type="RuleBase" id="RU004508"/>
    </source>
</evidence>
<dbReference type="GO" id="GO:0030170">
    <property type="term" value="F:pyridoxal phosphate binding"/>
    <property type="evidence" value="ECO:0007669"/>
    <property type="project" value="UniProtKB-ARBA"/>
</dbReference>
<dbReference type="InterPro" id="IPR015424">
    <property type="entry name" value="PyrdxlP-dep_Trfase"/>
</dbReference>
<gene>
    <name evidence="6" type="ORF">UT77_C0001G0145</name>
</gene>
<evidence type="ECO:0000256" key="1">
    <source>
        <dbReference type="ARBA" id="ARBA00022898"/>
    </source>
</evidence>
<dbReference type="CDD" id="cd00616">
    <property type="entry name" value="AHBA_syn"/>
    <property type="match status" value="1"/>
</dbReference>
<dbReference type="AlphaFoldDB" id="A0A0G0QQI7"/>
<dbReference type="InterPro" id="IPR015421">
    <property type="entry name" value="PyrdxlP-dep_Trfase_major"/>
</dbReference>
<dbReference type="Gene3D" id="3.90.1150.10">
    <property type="entry name" value="Aspartate Aminotransferase, domain 1"/>
    <property type="match status" value="1"/>
</dbReference>
<comment type="similarity">
    <text evidence="2 5">Belongs to the DegT/DnrJ/EryC1 family.</text>
</comment>
<evidence type="ECO:0000313" key="6">
    <source>
        <dbReference type="EMBL" id="KKR42694.1"/>
    </source>
</evidence>
<dbReference type="InterPro" id="IPR015422">
    <property type="entry name" value="PyrdxlP-dep_Trfase_small"/>
</dbReference>
<dbReference type="PANTHER" id="PTHR30244:SF36">
    <property type="entry name" value="3-OXO-GLUCOSE-6-PHOSPHATE:GLUTAMATE AMINOTRANSFERASE"/>
    <property type="match status" value="1"/>
</dbReference>
<dbReference type="FunFam" id="3.40.640.10:FF:000089">
    <property type="entry name" value="Aminotransferase, DegT/DnrJ/EryC1/StrS family"/>
    <property type="match status" value="1"/>
</dbReference>
<proteinExistence type="inferred from homology"/>
<dbReference type="GO" id="GO:0008483">
    <property type="term" value="F:transaminase activity"/>
    <property type="evidence" value="ECO:0007669"/>
    <property type="project" value="TreeGrafter"/>
</dbReference>
<evidence type="ECO:0000256" key="3">
    <source>
        <dbReference type="PIRSR" id="PIRSR000390-1"/>
    </source>
</evidence>
<reference evidence="6 7" key="1">
    <citation type="journal article" date="2015" name="Nature">
        <title>rRNA introns, odd ribosomes, and small enigmatic genomes across a large radiation of phyla.</title>
        <authorList>
            <person name="Brown C.T."/>
            <person name="Hug L.A."/>
            <person name="Thomas B.C."/>
            <person name="Sharon I."/>
            <person name="Castelle C.J."/>
            <person name="Singh A."/>
            <person name="Wilkins M.J."/>
            <person name="Williams K.H."/>
            <person name="Banfield J.F."/>
        </authorList>
    </citation>
    <scope>NUCLEOTIDE SEQUENCE [LARGE SCALE GENOMIC DNA]</scope>
</reference>
<protein>
    <submittedName>
        <fullName evidence="6">Cell wall biogenesis regulatory protein</fullName>
    </submittedName>
</protein>
<accession>A0A0G0QQI7</accession>